<sequence length="58" mass="6512">MFSVLKKSVESDFNIFPFSSENVGTLTILDFARNTVVCNSSYILGIDLQSPDSNFFQK</sequence>
<evidence type="ECO:0000313" key="2">
    <source>
        <dbReference type="Proteomes" id="UP000006253"/>
    </source>
</evidence>
<protein>
    <submittedName>
        <fullName evidence="1">Uncharacterized protein</fullName>
    </submittedName>
</protein>
<evidence type="ECO:0000313" key="1">
    <source>
        <dbReference type="EMBL" id="EKO14797.1"/>
    </source>
</evidence>
<organism evidence="1 2">
    <name type="scientific">Leptospira kirschneri str. H1</name>
    <dbReference type="NCBI Taxonomy" id="1049966"/>
    <lineage>
        <taxon>Bacteria</taxon>
        <taxon>Pseudomonadati</taxon>
        <taxon>Spirochaetota</taxon>
        <taxon>Spirochaetia</taxon>
        <taxon>Leptospirales</taxon>
        <taxon>Leptospiraceae</taxon>
        <taxon>Leptospira</taxon>
    </lineage>
</organism>
<dbReference type="AlphaFoldDB" id="A0A0E2B0Q1"/>
<comment type="caution">
    <text evidence="1">The sequence shown here is derived from an EMBL/GenBank/DDBJ whole genome shotgun (WGS) entry which is preliminary data.</text>
</comment>
<proteinExistence type="predicted"/>
<name>A0A0E2B0Q1_9LEPT</name>
<dbReference type="EMBL" id="AHMY02000051">
    <property type="protein sequence ID" value="EKO14797.1"/>
    <property type="molecule type" value="Genomic_DNA"/>
</dbReference>
<accession>A0A0E2B0Q1</accession>
<reference evidence="1 2" key="1">
    <citation type="submission" date="2012-10" db="EMBL/GenBank/DDBJ databases">
        <authorList>
            <person name="Harkins D.M."/>
            <person name="Durkin A.S."/>
            <person name="Brinkac L.M."/>
            <person name="Selengut J.D."/>
            <person name="Sanka R."/>
            <person name="DePew J."/>
            <person name="Purushe J."/>
            <person name="Peacock S.J."/>
            <person name="Thaipadungpanit J."/>
            <person name="Wuthiekanun V.W."/>
            <person name="Day N.P."/>
            <person name="Vinetz J.M."/>
            <person name="Sutton G.G."/>
            <person name="Nelson W.C."/>
            <person name="Fouts D.E."/>
        </authorList>
    </citation>
    <scope>NUCLEOTIDE SEQUENCE [LARGE SCALE GENOMIC DNA]</scope>
    <source>
        <strain evidence="1 2">H1</strain>
    </source>
</reference>
<dbReference type="Proteomes" id="UP000006253">
    <property type="component" value="Unassembled WGS sequence"/>
</dbReference>
<gene>
    <name evidence="1" type="ORF">LEP1GSC081_1856</name>
</gene>